<dbReference type="EMBL" id="SMAJ01000020">
    <property type="protein sequence ID" value="TCT02087.1"/>
    <property type="molecule type" value="Genomic_DNA"/>
</dbReference>
<gene>
    <name evidence="1" type="ORF">EDC26_1203</name>
</gene>
<dbReference type="InterPro" id="IPR008257">
    <property type="entry name" value="Pept_M19"/>
</dbReference>
<dbReference type="RefSeq" id="WP_132585263.1">
    <property type="nucleotide sequence ID" value="NZ_SMAJ01000020.1"/>
</dbReference>
<protein>
    <submittedName>
        <fullName evidence="1">Membrane dipeptidase</fullName>
    </submittedName>
</protein>
<dbReference type="Gene3D" id="3.20.20.140">
    <property type="entry name" value="Metal-dependent hydrolases"/>
    <property type="match status" value="1"/>
</dbReference>
<dbReference type="Proteomes" id="UP000295525">
    <property type="component" value="Unassembled WGS sequence"/>
</dbReference>
<keyword evidence="2" id="KW-1185">Reference proteome</keyword>
<evidence type="ECO:0000313" key="2">
    <source>
        <dbReference type="Proteomes" id="UP000295525"/>
    </source>
</evidence>
<comment type="caution">
    <text evidence="1">The sequence shown here is derived from an EMBL/GenBank/DDBJ whole genome shotgun (WGS) entry which is preliminary data.</text>
</comment>
<proteinExistence type="predicted"/>
<organism evidence="1 2">
    <name type="scientific">Paralcaligenes ureilyticus</name>
    <dbReference type="NCBI Taxonomy" id="627131"/>
    <lineage>
        <taxon>Bacteria</taxon>
        <taxon>Pseudomonadati</taxon>
        <taxon>Pseudomonadota</taxon>
        <taxon>Betaproteobacteria</taxon>
        <taxon>Burkholderiales</taxon>
        <taxon>Alcaligenaceae</taxon>
        <taxon>Paralcaligenes</taxon>
    </lineage>
</organism>
<dbReference type="PANTHER" id="PTHR10443">
    <property type="entry name" value="MICROSOMAL DIPEPTIDASE"/>
    <property type="match status" value="1"/>
</dbReference>
<dbReference type="InterPro" id="IPR032466">
    <property type="entry name" value="Metal_Hydrolase"/>
</dbReference>
<dbReference type="AlphaFoldDB" id="A0A4R3LUN2"/>
<dbReference type="PROSITE" id="PS51365">
    <property type="entry name" value="RENAL_DIPEPTIDASE_2"/>
    <property type="match status" value="1"/>
</dbReference>
<accession>A0A4R3LUN2</accession>
<dbReference type="PANTHER" id="PTHR10443:SF12">
    <property type="entry name" value="DIPEPTIDASE"/>
    <property type="match status" value="1"/>
</dbReference>
<dbReference type="OrthoDB" id="9804920at2"/>
<dbReference type="SUPFAM" id="SSF51556">
    <property type="entry name" value="Metallo-dependent hydrolases"/>
    <property type="match status" value="1"/>
</dbReference>
<dbReference type="GO" id="GO:0070573">
    <property type="term" value="F:metallodipeptidase activity"/>
    <property type="evidence" value="ECO:0007669"/>
    <property type="project" value="InterPro"/>
</dbReference>
<evidence type="ECO:0000313" key="1">
    <source>
        <dbReference type="EMBL" id="TCT02087.1"/>
    </source>
</evidence>
<name>A0A4R3LUN2_9BURK</name>
<sequence>MSKKPLRPAPVIDGLVYFCDGNPAPFRAGGVTAANITVTHMHWGLEETFTALGQWHKRLAMPDCNWRLVRTASDILTAQEEGRTGLIMGWQNSLPFGVQIDRVAAFHAMGLRVVQLTYNEANAVGDGCLEERGGGLTRFGLALVAEMNDVGIAIDLSHCGDRTTIEAAKASHKPVLATHANAKGLDDQVRNKSDKAIRAIAKTGGIIGASIHGFLNWDGNPKHPPSLANFVRHVQYIADLVGVEHIGIGTDFSAVQNEQSVRSILELSKGAYPETGGKYAQAFGNASAARYPAQTPTPAEFPRIIEALGKGGFNSQEVNAIAGGNFLRAFQQIWG</sequence>
<dbReference type="Pfam" id="PF01244">
    <property type="entry name" value="Peptidase_M19"/>
    <property type="match status" value="1"/>
</dbReference>
<reference evidence="1 2" key="1">
    <citation type="submission" date="2019-03" db="EMBL/GenBank/DDBJ databases">
        <title>Genomic Encyclopedia of Type Strains, Phase IV (KMG-IV): sequencing the most valuable type-strain genomes for metagenomic binning, comparative biology and taxonomic classification.</title>
        <authorList>
            <person name="Goeker M."/>
        </authorList>
    </citation>
    <scope>NUCLEOTIDE SEQUENCE [LARGE SCALE GENOMIC DNA]</scope>
    <source>
        <strain evidence="1 2">DSM 24591</strain>
    </source>
</reference>
<dbReference type="GO" id="GO:0006508">
    <property type="term" value="P:proteolysis"/>
    <property type="evidence" value="ECO:0007669"/>
    <property type="project" value="InterPro"/>
</dbReference>